<comment type="caution">
    <text evidence="1">The sequence shown here is derived from an EMBL/GenBank/DDBJ whole genome shotgun (WGS) entry which is preliminary data.</text>
</comment>
<accession>A0ACC2T4N9</accession>
<keyword evidence="2" id="KW-1185">Reference proteome</keyword>
<name>A0ACC2T4N9_9FUNG</name>
<evidence type="ECO:0000313" key="2">
    <source>
        <dbReference type="Proteomes" id="UP001165960"/>
    </source>
</evidence>
<evidence type="ECO:0000313" key="1">
    <source>
        <dbReference type="EMBL" id="KAJ9069583.1"/>
    </source>
</evidence>
<sequence length="134" mass="15020">MDPELECGLPDTLAAYETFIGERLQTLIQFTEIIDHSFCNYIPQVIYHTGPFLENSLVLHGEIFGHHSAFCLEPWICSGLVMPGPEELQILLANLIPVPFTVQKNQLLGYFRLEEHANLLQASPFAGLNELGLP</sequence>
<proteinExistence type="predicted"/>
<protein>
    <submittedName>
        <fullName evidence="1">Uncharacterized protein</fullName>
    </submittedName>
</protein>
<reference evidence="1" key="1">
    <citation type="submission" date="2022-04" db="EMBL/GenBank/DDBJ databases">
        <title>Genome of the entomopathogenic fungus Entomophthora muscae.</title>
        <authorList>
            <person name="Elya C."/>
            <person name="Lovett B.R."/>
            <person name="Lee E."/>
            <person name="Macias A.M."/>
            <person name="Hajek A.E."/>
            <person name="De Bivort B.L."/>
            <person name="Kasson M.T."/>
            <person name="De Fine Licht H.H."/>
            <person name="Stajich J.E."/>
        </authorList>
    </citation>
    <scope>NUCLEOTIDE SEQUENCE</scope>
    <source>
        <strain evidence="1">Berkeley</strain>
    </source>
</reference>
<gene>
    <name evidence="1" type="ORF">DSO57_1017050</name>
</gene>
<organism evidence="1 2">
    <name type="scientific">Entomophthora muscae</name>
    <dbReference type="NCBI Taxonomy" id="34485"/>
    <lineage>
        <taxon>Eukaryota</taxon>
        <taxon>Fungi</taxon>
        <taxon>Fungi incertae sedis</taxon>
        <taxon>Zoopagomycota</taxon>
        <taxon>Entomophthoromycotina</taxon>
        <taxon>Entomophthoromycetes</taxon>
        <taxon>Entomophthorales</taxon>
        <taxon>Entomophthoraceae</taxon>
        <taxon>Entomophthora</taxon>
    </lineage>
</organism>
<dbReference type="Proteomes" id="UP001165960">
    <property type="component" value="Unassembled WGS sequence"/>
</dbReference>
<dbReference type="EMBL" id="QTSX02003621">
    <property type="protein sequence ID" value="KAJ9069583.1"/>
    <property type="molecule type" value="Genomic_DNA"/>
</dbReference>